<dbReference type="CDD" id="cd00564">
    <property type="entry name" value="TMP_TenI"/>
    <property type="match status" value="1"/>
</dbReference>
<comment type="pathway">
    <text evidence="1">Cofactor biosynthesis; thiamine diphosphate biosynthesis.</text>
</comment>
<dbReference type="PANTHER" id="PTHR20857:SF15">
    <property type="entry name" value="THIAMINE-PHOSPHATE SYNTHASE"/>
    <property type="match status" value="1"/>
</dbReference>
<name>A0ABP7YKQ4_9SPHI</name>
<dbReference type="Pfam" id="PF02581">
    <property type="entry name" value="TMP-TENI"/>
    <property type="match status" value="1"/>
</dbReference>
<dbReference type="Proteomes" id="UP001500101">
    <property type="component" value="Unassembled WGS sequence"/>
</dbReference>
<dbReference type="InterPro" id="IPR022998">
    <property type="entry name" value="ThiamineP_synth_TenI"/>
</dbReference>
<evidence type="ECO:0000259" key="3">
    <source>
        <dbReference type="Pfam" id="PF02581"/>
    </source>
</evidence>
<reference evidence="5" key="1">
    <citation type="journal article" date="2019" name="Int. J. Syst. Evol. Microbiol.">
        <title>The Global Catalogue of Microorganisms (GCM) 10K type strain sequencing project: providing services to taxonomists for standard genome sequencing and annotation.</title>
        <authorList>
            <consortium name="The Broad Institute Genomics Platform"/>
            <consortium name="The Broad Institute Genome Sequencing Center for Infectious Disease"/>
            <person name="Wu L."/>
            <person name="Ma J."/>
        </authorList>
    </citation>
    <scope>NUCLEOTIDE SEQUENCE [LARGE SCALE GENOMIC DNA]</scope>
    <source>
        <strain evidence="5">JCM 16704</strain>
    </source>
</reference>
<dbReference type="InterPro" id="IPR036206">
    <property type="entry name" value="ThiamineP_synth_sf"/>
</dbReference>
<protein>
    <submittedName>
        <fullName evidence="4">Thiamine phosphate synthase</fullName>
    </submittedName>
</protein>
<organism evidence="4 5">
    <name type="scientific">Sphingobacterium kyonggiense</name>
    <dbReference type="NCBI Taxonomy" id="714075"/>
    <lineage>
        <taxon>Bacteria</taxon>
        <taxon>Pseudomonadati</taxon>
        <taxon>Bacteroidota</taxon>
        <taxon>Sphingobacteriia</taxon>
        <taxon>Sphingobacteriales</taxon>
        <taxon>Sphingobacteriaceae</taxon>
        <taxon>Sphingobacterium</taxon>
    </lineage>
</organism>
<feature type="domain" description="Thiamine phosphate synthase/TenI" evidence="3">
    <location>
        <begin position="14"/>
        <end position="175"/>
    </location>
</feature>
<keyword evidence="5" id="KW-1185">Reference proteome</keyword>
<dbReference type="SUPFAM" id="SSF51391">
    <property type="entry name" value="Thiamin phosphate synthase"/>
    <property type="match status" value="1"/>
</dbReference>
<evidence type="ECO:0000256" key="1">
    <source>
        <dbReference type="ARBA" id="ARBA00004948"/>
    </source>
</evidence>
<sequence>MIIVISKEHYDPLEPKIWLQLLENGLESIHIRKYDLTDMEVIQLINSIPMSFRNALVLHSHHHLANELGIKRLHFNRHLRDSVTKNGIKNYHLSCSVHDITEFNSLGSYWDYALLSPVYPSLSKPGYGVNKSVIPQLADRKNQQVSLVGLSGVNKDNIDNTLQMGFDAVALLGSIWNSENPLETFKACLRKILKHV</sequence>
<gene>
    <name evidence="4" type="ORF">GCM10022216_14010</name>
</gene>
<keyword evidence="2" id="KW-0784">Thiamine biosynthesis</keyword>
<dbReference type="RefSeq" id="WP_344673908.1">
    <property type="nucleotide sequence ID" value="NZ_BAAAZI010000006.1"/>
</dbReference>
<dbReference type="EMBL" id="BAAAZI010000006">
    <property type="protein sequence ID" value="GAA4137727.1"/>
    <property type="molecule type" value="Genomic_DNA"/>
</dbReference>
<accession>A0ABP7YKQ4</accession>
<evidence type="ECO:0000256" key="2">
    <source>
        <dbReference type="ARBA" id="ARBA00022977"/>
    </source>
</evidence>
<evidence type="ECO:0000313" key="4">
    <source>
        <dbReference type="EMBL" id="GAA4137727.1"/>
    </source>
</evidence>
<dbReference type="PANTHER" id="PTHR20857">
    <property type="entry name" value="THIAMINE-PHOSPHATE PYROPHOSPHORYLASE"/>
    <property type="match status" value="1"/>
</dbReference>
<proteinExistence type="predicted"/>
<dbReference type="InterPro" id="IPR013785">
    <property type="entry name" value="Aldolase_TIM"/>
</dbReference>
<evidence type="ECO:0000313" key="5">
    <source>
        <dbReference type="Proteomes" id="UP001500101"/>
    </source>
</evidence>
<comment type="caution">
    <text evidence="4">The sequence shown here is derived from an EMBL/GenBank/DDBJ whole genome shotgun (WGS) entry which is preliminary data.</text>
</comment>
<dbReference type="Gene3D" id="3.20.20.70">
    <property type="entry name" value="Aldolase class I"/>
    <property type="match status" value="1"/>
</dbReference>